<dbReference type="EMBL" id="SSMQ01000059">
    <property type="protein sequence ID" value="TKC99215.1"/>
    <property type="molecule type" value="Genomic_DNA"/>
</dbReference>
<sequence>MRRAGSMASRGGGGGAALRSAGCVYILVAACGGASSACSAGHAPAPSPAVSVAQVAMGPDAATAELRPADGRVAVGARHSCAVDAAGRVRCWGANDHGQLGDGTRRASATPVTVASLDGVKGVAAAANRTCALTADGKVACWGEEDGRDVLRPAVIEGLAGVSAISVEASRLCVVLRSGTAFCLGTRWLGDGAQEHRGPAVLAEVAGMHDVAAIAGGCVLSRDGSARCWGSNRNGEAGDGTREPRTVPVRVPGLDDLTAIAAGSEHVCALRGSGVVVCWGRADKGQAGDGTTAAHHLAPSKVPGVEGARAIAAAGSTTCAALASGEVTCWGGGVLGTLAAGTDGPAPDPSEARVRALSPVRVPELRDAASIAVGEAHACALTGGGAVWCWGENLDGQLGTGVAGSAGGLVAVTEFKDATRVAAGDAHTCALTSGGAVWCWGDGRRGQLGDGTLQSRGAPALVAGVDDAIALAADAEHTCAVRRAGTVACWGARIPQLGEAPDPAAPWRAPTEVPHVRDVKRLALGRERACALLTSGRVACWGEDALGALGLPPIARRGRLTPIAGLTGVESVAMGAFGACATTSAGALWCWGAGAITAWAPRSGDDKPVQEANIVKPAAVSSVRDAAGVGLDSLLACVARKGGRVACWDTETRALVPQVALTRGDEVSGLEDAVDISRDMVVRRSGEVGTIQASTQGARWVYERVAPGLDDAVTAARGVAHACAVRRSGEVVCWGDDGAGQLGAGAHGRSHRPLRVTGLP</sequence>
<dbReference type="Pfam" id="PF13540">
    <property type="entry name" value="RCC1_2"/>
    <property type="match status" value="4"/>
</dbReference>
<dbReference type="PROSITE" id="PS51257">
    <property type="entry name" value="PROKAR_LIPOPROTEIN"/>
    <property type="match status" value="1"/>
</dbReference>
<evidence type="ECO:0000313" key="2">
    <source>
        <dbReference type="Proteomes" id="UP000309215"/>
    </source>
</evidence>
<dbReference type="Pfam" id="PF00415">
    <property type="entry name" value="RCC1"/>
    <property type="match status" value="1"/>
</dbReference>
<dbReference type="PROSITE" id="PS50012">
    <property type="entry name" value="RCC1_3"/>
    <property type="match status" value="7"/>
</dbReference>
<dbReference type="PRINTS" id="PR00633">
    <property type="entry name" value="RCCNDNSATION"/>
</dbReference>
<gene>
    <name evidence="1" type="ORF">E8A74_38725</name>
</gene>
<dbReference type="OrthoDB" id="9758365at2"/>
<dbReference type="GO" id="GO:0005737">
    <property type="term" value="C:cytoplasm"/>
    <property type="evidence" value="ECO:0007669"/>
    <property type="project" value="TreeGrafter"/>
</dbReference>
<reference evidence="1 2" key="1">
    <citation type="submission" date="2019-04" db="EMBL/GenBank/DDBJ databases">
        <authorList>
            <person name="Li Y."/>
            <person name="Wang J."/>
        </authorList>
    </citation>
    <scope>NUCLEOTIDE SEQUENCE [LARGE SCALE GENOMIC DNA]</scope>
    <source>
        <strain evidence="1 2">DSM 14668</strain>
    </source>
</reference>
<protein>
    <recommendedName>
        <fullName evidence="3">RCC1 repeat-containing protein</fullName>
    </recommendedName>
</protein>
<dbReference type="PANTHER" id="PTHR45982">
    <property type="entry name" value="REGULATOR OF CHROMOSOME CONDENSATION"/>
    <property type="match status" value="1"/>
</dbReference>
<dbReference type="Gene3D" id="2.130.10.30">
    <property type="entry name" value="Regulator of chromosome condensation 1/beta-lactamase-inhibitor protein II"/>
    <property type="match status" value="5"/>
</dbReference>
<evidence type="ECO:0008006" key="3">
    <source>
        <dbReference type="Google" id="ProtNLM"/>
    </source>
</evidence>
<accession>A0A4U1IX82</accession>
<proteinExistence type="predicted"/>
<dbReference type="PANTHER" id="PTHR45982:SF1">
    <property type="entry name" value="REGULATOR OF CHROMOSOME CONDENSATION"/>
    <property type="match status" value="1"/>
</dbReference>
<dbReference type="Proteomes" id="UP000309215">
    <property type="component" value="Unassembled WGS sequence"/>
</dbReference>
<dbReference type="GO" id="GO:0005085">
    <property type="term" value="F:guanyl-nucleotide exchange factor activity"/>
    <property type="evidence" value="ECO:0007669"/>
    <property type="project" value="TreeGrafter"/>
</dbReference>
<dbReference type="InterPro" id="IPR051553">
    <property type="entry name" value="Ran_GTPase-activating"/>
</dbReference>
<evidence type="ECO:0000313" key="1">
    <source>
        <dbReference type="EMBL" id="TKC99215.1"/>
    </source>
</evidence>
<dbReference type="InterPro" id="IPR009091">
    <property type="entry name" value="RCC1/BLIP-II"/>
</dbReference>
<dbReference type="AlphaFoldDB" id="A0A4U1IX82"/>
<comment type="caution">
    <text evidence="1">The sequence shown here is derived from an EMBL/GenBank/DDBJ whole genome shotgun (WGS) entry which is preliminary data.</text>
</comment>
<dbReference type="SUPFAM" id="SSF50985">
    <property type="entry name" value="RCC1/BLIP-II"/>
    <property type="match status" value="3"/>
</dbReference>
<organism evidence="1 2">
    <name type="scientific">Polyangium fumosum</name>
    <dbReference type="NCBI Taxonomy" id="889272"/>
    <lineage>
        <taxon>Bacteria</taxon>
        <taxon>Pseudomonadati</taxon>
        <taxon>Myxococcota</taxon>
        <taxon>Polyangia</taxon>
        <taxon>Polyangiales</taxon>
        <taxon>Polyangiaceae</taxon>
        <taxon>Polyangium</taxon>
    </lineage>
</organism>
<dbReference type="InterPro" id="IPR000408">
    <property type="entry name" value="Reg_chr_condens"/>
</dbReference>
<name>A0A4U1IX82_9BACT</name>
<keyword evidence="2" id="KW-1185">Reference proteome</keyword>